<dbReference type="InterPro" id="IPR001173">
    <property type="entry name" value="Glyco_trans_2-like"/>
</dbReference>
<organism evidence="2">
    <name type="scientific">marine metagenome</name>
    <dbReference type="NCBI Taxonomy" id="408172"/>
    <lineage>
        <taxon>unclassified sequences</taxon>
        <taxon>metagenomes</taxon>
        <taxon>ecological metagenomes</taxon>
    </lineage>
</organism>
<dbReference type="InterPro" id="IPR029044">
    <property type="entry name" value="Nucleotide-diphossugar_trans"/>
</dbReference>
<dbReference type="Pfam" id="PF00535">
    <property type="entry name" value="Glycos_transf_2"/>
    <property type="match status" value="1"/>
</dbReference>
<dbReference type="PANTHER" id="PTHR48090">
    <property type="entry name" value="UNDECAPRENYL-PHOSPHATE 4-DEOXY-4-FORMAMIDO-L-ARABINOSE TRANSFERASE-RELATED"/>
    <property type="match status" value="1"/>
</dbReference>
<evidence type="ECO:0000259" key="1">
    <source>
        <dbReference type="Pfam" id="PF00535"/>
    </source>
</evidence>
<dbReference type="SUPFAM" id="SSF53448">
    <property type="entry name" value="Nucleotide-diphospho-sugar transferases"/>
    <property type="match status" value="1"/>
</dbReference>
<dbReference type="InterPro" id="IPR050256">
    <property type="entry name" value="Glycosyltransferase_2"/>
</dbReference>
<proteinExistence type="predicted"/>
<dbReference type="Gene3D" id="3.90.550.10">
    <property type="entry name" value="Spore Coat Polysaccharide Biosynthesis Protein SpsA, Chain A"/>
    <property type="match status" value="1"/>
</dbReference>
<dbReference type="AlphaFoldDB" id="A0A381TYM2"/>
<protein>
    <recommendedName>
        <fullName evidence="1">Glycosyltransferase 2-like domain-containing protein</fullName>
    </recommendedName>
</protein>
<accession>A0A381TYM2</accession>
<feature type="non-terminal residue" evidence="2">
    <location>
        <position position="61"/>
    </location>
</feature>
<evidence type="ECO:0000313" key="2">
    <source>
        <dbReference type="EMBL" id="SVA20551.1"/>
    </source>
</evidence>
<feature type="domain" description="Glycosyltransferase 2-like" evidence="1">
    <location>
        <begin position="7"/>
        <end position="57"/>
    </location>
</feature>
<name>A0A381TYM2_9ZZZZ</name>
<gene>
    <name evidence="2" type="ORF">METZ01_LOCUS73405</name>
</gene>
<feature type="non-terminal residue" evidence="2">
    <location>
        <position position="1"/>
    </location>
</feature>
<sequence length="61" mass="6597">VSKLIIQIPCLNESATLPETLNDLPKNIPGIDVIEILVIDDGSTDDTASVAREHGVHHVIR</sequence>
<dbReference type="PANTHER" id="PTHR48090:SF7">
    <property type="entry name" value="RFBJ PROTEIN"/>
    <property type="match status" value="1"/>
</dbReference>
<reference evidence="2" key="1">
    <citation type="submission" date="2018-05" db="EMBL/GenBank/DDBJ databases">
        <authorList>
            <person name="Lanie J.A."/>
            <person name="Ng W.-L."/>
            <person name="Kazmierczak K.M."/>
            <person name="Andrzejewski T.M."/>
            <person name="Davidsen T.M."/>
            <person name="Wayne K.J."/>
            <person name="Tettelin H."/>
            <person name="Glass J.I."/>
            <person name="Rusch D."/>
            <person name="Podicherti R."/>
            <person name="Tsui H.-C.T."/>
            <person name="Winkler M.E."/>
        </authorList>
    </citation>
    <scope>NUCLEOTIDE SEQUENCE</scope>
</reference>
<dbReference type="EMBL" id="UINC01005319">
    <property type="protein sequence ID" value="SVA20551.1"/>
    <property type="molecule type" value="Genomic_DNA"/>
</dbReference>